<dbReference type="InterPro" id="IPR013525">
    <property type="entry name" value="ABC2_TM"/>
</dbReference>
<evidence type="ECO:0000256" key="1">
    <source>
        <dbReference type="ARBA" id="ARBA00004141"/>
    </source>
</evidence>
<comment type="caution">
    <text evidence="7">The sequence shown here is derived from an EMBL/GenBank/DDBJ whole genome shotgun (WGS) entry which is preliminary data.</text>
</comment>
<evidence type="ECO:0000259" key="6">
    <source>
        <dbReference type="Pfam" id="PF12698"/>
    </source>
</evidence>
<dbReference type="InterPro" id="IPR051784">
    <property type="entry name" value="Nod_factor_ABC_transporter"/>
</dbReference>
<comment type="subcellular location">
    <subcellularLocation>
        <location evidence="1">Membrane</location>
        <topology evidence="1">Multi-pass membrane protein</topology>
    </subcellularLocation>
</comment>
<reference evidence="7" key="1">
    <citation type="submission" date="2019-08" db="EMBL/GenBank/DDBJ databases">
        <authorList>
            <person name="Kucharzyk K."/>
            <person name="Murdoch R.W."/>
            <person name="Higgins S."/>
            <person name="Loffler F."/>
        </authorList>
    </citation>
    <scope>NUCLEOTIDE SEQUENCE</scope>
</reference>
<feature type="domain" description="ABC-2 type transporter transmembrane" evidence="6">
    <location>
        <begin position="19"/>
        <end position="229"/>
    </location>
</feature>
<evidence type="ECO:0000256" key="3">
    <source>
        <dbReference type="ARBA" id="ARBA00022989"/>
    </source>
</evidence>
<keyword evidence="2 5" id="KW-0812">Transmembrane</keyword>
<accession>A0A645F1Q9</accession>
<protein>
    <recommendedName>
        <fullName evidence="6">ABC-2 type transporter transmembrane domain-containing protein</fullName>
    </recommendedName>
</protein>
<evidence type="ECO:0000256" key="5">
    <source>
        <dbReference type="SAM" id="Phobius"/>
    </source>
</evidence>
<feature type="transmembrane region" description="Helical" evidence="5">
    <location>
        <begin position="124"/>
        <end position="145"/>
    </location>
</feature>
<proteinExistence type="predicted"/>
<evidence type="ECO:0000256" key="4">
    <source>
        <dbReference type="ARBA" id="ARBA00023136"/>
    </source>
</evidence>
<dbReference type="EMBL" id="VSSQ01054249">
    <property type="protein sequence ID" value="MPN08221.1"/>
    <property type="molecule type" value="Genomic_DNA"/>
</dbReference>
<dbReference type="PIRSF" id="PIRSF006648">
    <property type="entry name" value="DrrB"/>
    <property type="match status" value="1"/>
</dbReference>
<dbReference type="Pfam" id="PF12698">
    <property type="entry name" value="ABC2_membrane_3"/>
    <property type="match status" value="1"/>
</dbReference>
<dbReference type="GO" id="GO:0043190">
    <property type="term" value="C:ATP-binding cassette (ABC) transporter complex"/>
    <property type="evidence" value="ECO:0007669"/>
    <property type="project" value="InterPro"/>
</dbReference>
<organism evidence="7">
    <name type="scientific">bioreactor metagenome</name>
    <dbReference type="NCBI Taxonomy" id="1076179"/>
    <lineage>
        <taxon>unclassified sequences</taxon>
        <taxon>metagenomes</taxon>
        <taxon>ecological metagenomes</taxon>
    </lineage>
</organism>
<dbReference type="PANTHER" id="PTHR43229">
    <property type="entry name" value="NODULATION PROTEIN J"/>
    <property type="match status" value="1"/>
</dbReference>
<feature type="transmembrane region" description="Helical" evidence="5">
    <location>
        <begin position="57"/>
        <end position="84"/>
    </location>
</feature>
<dbReference type="AlphaFoldDB" id="A0A645F1Q9"/>
<feature type="transmembrane region" description="Helical" evidence="5">
    <location>
        <begin position="14"/>
        <end position="36"/>
    </location>
</feature>
<dbReference type="InterPro" id="IPR000412">
    <property type="entry name" value="ABC_2_transport"/>
</dbReference>
<keyword evidence="3 5" id="KW-1133">Transmembrane helix</keyword>
<gene>
    <name evidence="7" type="ORF">SDC9_155503</name>
</gene>
<sequence length="237" mass="26146">MNDLPDVRFLMDSWIMSGVLAVTSITTTMGAFGIMIEDRYNKLIKDFTSSPVSRASLAGGYILSAYVIGVILSIITLVLFQIYIGRFLSLAVLIKVLGLILLSVLASSSMVFFLTCFIKSQNAFGTASTILGTLIGFMTGIYIPIGQLPEAVQTVIRFFPVSHAAVLFRKIILEEPIYNSFKNAPVEYKNNFIDIMGINFKYGDYSFPAVGSIIVLAATAILFYTLSIWILSRKSKR</sequence>
<name>A0A645F1Q9_9ZZZZ</name>
<dbReference type="PANTHER" id="PTHR43229:SF2">
    <property type="entry name" value="NODULATION PROTEIN J"/>
    <property type="match status" value="1"/>
</dbReference>
<feature type="transmembrane region" description="Helical" evidence="5">
    <location>
        <begin position="90"/>
        <end position="117"/>
    </location>
</feature>
<dbReference type="PRINTS" id="PR00164">
    <property type="entry name" value="ABC2TRNSPORT"/>
</dbReference>
<dbReference type="GO" id="GO:0140359">
    <property type="term" value="F:ABC-type transporter activity"/>
    <property type="evidence" value="ECO:0007669"/>
    <property type="project" value="InterPro"/>
</dbReference>
<evidence type="ECO:0000313" key="7">
    <source>
        <dbReference type="EMBL" id="MPN08221.1"/>
    </source>
</evidence>
<feature type="transmembrane region" description="Helical" evidence="5">
    <location>
        <begin position="209"/>
        <end position="231"/>
    </location>
</feature>
<evidence type="ECO:0000256" key="2">
    <source>
        <dbReference type="ARBA" id="ARBA00022692"/>
    </source>
</evidence>
<keyword evidence="4 5" id="KW-0472">Membrane</keyword>